<keyword evidence="14" id="KW-0496">Mitochondrion</keyword>
<evidence type="ECO:0000256" key="15">
    <source>
        <dbReference type="ARBA" id="ARBA00023136"/>
    </source>
</evidence>
<protein>
    <recommendedName>
        <fullName evidence="7">Phosphatidate cytidylyltransferase, mitochondrial</fullName>
        <ecNumber evidence="6">2.7.7.41</ecNumber>
    </recommendedName>
    <alternativeName>
        <fullName evidence="18">CDP-diacylglycerol synthase</fullName>
    </alternativeName>
    <alternativeName>
        <fullName evidence="19">Mitochondrial translocator assembly and maintenance protein 41 homolog</fullName>
    </alternativeName>
</protein>
<dbReference type="GO" id="GO:0016024">
    <property type="term" value="P:CDP-diacylglycerol biosynthetic process"/>
    <property type="evidence" value="ECO:0007669"/>
    <property type="project" value="TreeGrafter"/>
</dbReference>
<reference evidence="20" key="1">
    <citation type="submission" date="2023-03" db="EMBL/GenBank/DDBJ databases">
        <authorList>
            <person name="Steffen K."/>
            <person name="Cardenas P."/>
        </authorList>
    </citation>
    <scope>NUCLEOTIDE SEQUENCE</scope>
</reference>
<keyword evidence="10 20" id="KW-0548">Nucleotidyltransferase</keyword>
<evidence type="ECO:0000256" key="7">
    <source>
        <dbReference type="ARBA" id="ARBA00018337"/>
    </source>
</evidence>
<evidence type="ECO:0000256" key="12">
    <source>
        <dbReference type="ARBA" id="ARBA00022842"/>
    </source>
</evidence>
<evidence type="ECO:0000256" key="17">
    <source>
        <dbReference type="ARBA" id="ARBA00023264"/>
    </source>
</evidence>
<evidence type="ECO:0000256" key="9">
    <source>
        <dbReference type="ARBA" id="ARBA00022679"/>
    </source>
</evidence>
<keyword evidence="17" id="KW-1208">Phospholipid metabolism</keyword>
<accession>A0AA35RUH6</accession>
<evidence type="ECO:0000256" key="1">
    <source>
        <dbReference type="ARBA" id="ARBA00001946"/>
    </source>
</evidence>
<name>A0AA35RUH6_GEOBA</name>
<evidence type="ECO:0000256" key="14">
    <source>
        <dbReference type="ARBA" id="ARBA00023128"/>
    </source>
</evidence>
<evidence type="ECO:0000256" key="3">
    <source>
        <dbReference type="ARBA" id="ARBA00005119"/>
    </source>
</evidence>
<evidence type="ECO:0000256" key="18">
    <source>
        <dbReference type="ARBA" id="ARBA00029893"/>
    </source>
</evidence>
<dbReference type="Proteomes" id="UP001174909">
    <property type="component" value="Unassembled WGS sequence"/>
</dbReference>
<evidence type="ECO:0000256" key="11">
    <source>
        <dbReference type="ARBA" id="ARBA00022792"/>
    </source>
</evidence>
<evidence type="ECO:0000256" key="2">
    <source>
        <dbReference type="ARBA" id="ARBA00004443"/>
    </source>
</evidence>
<comment type="subcellular location">
    <subcellularLocation>
        <location evidence="2">Mitochondrion inner membrane</location>
        <topology evidence="2">Peripheral membrane protein</topology>
        <orientation evidence="2">Matrix side</orientation>
    </subcellularLocation>
</comment>
<evidence type="ECO:0000313" key="21">
    <source>
        <dbReference type="Proteomes" id="UP001174909"/>
    </source>
</evidence>
<dbReference type="Pfam" id="PF09139">
    <property type="entry name" value="Tam41_Mmp37"/>
    <property type="match status" value="1"/>
</dbReference>
<evidence type="ECO:0000256" key="4">
    <source>
        <dbReference type="ARBA" id="ARBA00005189"/>
    </source>
</evidence>
<dbReference type="EMBL" id="CASHTH010001676">
    <property type="protein sequence ID" value="CAI8017975.1"/>
    <property type="molecule type" value="Genomic_DNA"/>
</dbReference>
<evidence type="ECO:0000256" key="5">
    <source>
        <dbReference type="ARBA" id="ARBA00005458"/>
    </source>
</evidence>
<keyword evidence="11" id="KW-0999">Mitochondrion inner membrane</keyword>
<proteinExistence type="inferred from homology"/>
<keyword evidence="8" id="KW-0444">Lipid biosynthesis</keyword>
<keyword evidence="12" id="KW-0460">Magnesium</keyword>
<dbReference type="GO" id="GO:0005743">
    <property type="term" value="C:mitochondrial inner membrane"/>
    <property type="evidence" value="ECO:0007669"/>
    <property type="project" value="UniProtKB-SubCell"/>
</dbReference>
<comment type="similarity">
    <text evidence="5">Belongs to the TAM41 family.</text>
</comment>
<evidence type="ECO:0000313" key="20">
    <source>
        <dbReference type="EMBL" id="CAI8017975.1"/>
    </source>
</evidence>
<dbReference type="GO" id="GO:0032049">
    <property type="term" value="P:cardiolipin biosynthetic process"/>
    <property type="evidence" value="ECO:0007669"/>
    <property type="project" value="InterPro"/>
</dbReference>
<sequence length="355" mass="39648">MFWLNYARSTLSPSRALTCGHGATHAVLGASSPVTTVHVFGVNQAHRSLCVMTSKCSGASPLTLFYKNVLRSAFPPVRCAFAYGSAVFHQHRRPEGKMLDLVFVVDDAEVWHRSNLAVNSDHYSFVQYLGSDTIANIQRAGAGVYYNTLVQINEQVLKYGVIGIKDFIDDLIRWKWLYISGRLHKPVLFLTDVEREPTLTEALKSNIVSAACCATLLMEDNVHFTPVEFFNQVAGLSYKGDFRMFVGEDKEKVINIVRGSLLEFQDLYSSVLPEFVDFLPDNLMMKKKNVTLESFESYIPEAIKQTIMQGKSLRSALSTIVQKSSVQQSLKGVVTAGFHVSLSVSIRSNFVTHQD</sequence>
<dbReference type="GO" id="GO:0004605">
    <property type="term" value="F:phosphatidate cytidylyltransferase activity"/>
    <property type="evidence" value="ECO:0007669"/>
    <property type="project" value="UniProtKB-EC"/>
</dbReference>
<comment type="pathway">
    <text evidence="3">Phospholipid metabolism; CDP-diacylglycerol biosynthesis; CDP-diacylglycerol from sn-glycerol 3-phosphate: step 3/3.</text>
</comment>
<dbReference type="EC" id="2.7.7.41" evidence="6"/>
<evidence type="ECO:0000256" key="8">
    <source>
        <dbReference type="ARBA" id="ARBA00022516"/>
    </source>
</evidence>
<keyword evidence="21" id="KW-1185">Reference proteome</keyword>
<comment type="pathway">
    <text evidence="4">Lipid metabolism.</text>
</comment>
<comment type="caution">
    <text evidence="20">The sequence shown here is derived from an EMBL/GenBank/DDBJ whole genome shotgun (WGS) entry which is preliminary data.</text>
</comment>
<comment type="cofactor">
    <cofactor evidence="1">
        <name>Mg(2+)</name>
        <dbReference type="ChEBI" id="CHEBI:18420"/>
    </cofactor>
</comment>
<dbReference type="AlphaFoldDB" id="A0AA35RUH6"/>
<keyword evidence="13" id="KW-0443">Lipid metabolism</keyword>
<dbReference type="PANTHER" id="PTHR13619">
    <property type="entry name" value="PHOSPHATIDATE CYTIDYLYLTRANSFERASE, MITOCHONDRIAL"/>
    <property type="match status" value="1"/>
</dbReference>
<evidence type="ECO:0000256" key="19">
    <source>
        <dbReference type="ARBA" id="ARBA00031502"/>
    </source>
</evidence>
<dbReference type="PANTHER" id="PTHR13619:SF0">
    <property type="entry name" value="PHOSPHATIDATE CYTIDYLYLTRANSFERASE, MITOCHONDRIAL"/>
    <property type="match status" value="1"/>
</dbReference>
<evidence type="ECO:0000256" key="13">
    <source>
        <dbReference type="ARBA" id="ARBA00023098"/>
    </source>
</evidence>
<keyword evidence="16" id="KW-0594">Phospholipid biosynthesis</keyword>
<evidence type="ECO:0000256" key="6">
    <source>
        <dbReference type="ARBA" id="ARBA00012487"/>
    </source>
</evidence>
<keyword evidence="9" id="KW-0808">Transferase</keyword>
<organism evidence="20 21">
    <name type="scientific">Geodia barretti</name>
    <name type="common">Barrett's horny sponge</name>
    <dbReference type="NCBI Taxonomy" id="519541"/>
    <lineage>
        <taxon>Eukaryota</taxon>
        <taxon>Metazoa</taxon>
        <taxon>Porifera</taxon>
        <taxon>Demospongiae</taxon>
        <taxon>Heteroscleromorpha</taxon>
        <taxon>Tetractinellida</taxon>
        <taxon>Astrophorina</taxon>
        <taxon>Geodiidae</taxon>
        <taxon>Geodia</taxon>
    </lineage>
</organism>
<gene>
    <name evidence="20" type="ORF">GBAR_LOCUS10858</name>
</gene>
<dbReference type="InterPro" id="IPR015222">
    <property type="entry name" value="Tam41"/>
</dbReference>
<evidence type="ECO:0000256" key="16">
    <source>
        <dbReference type="ARBA" id="ARBA00023209"/>
    </source>
</evidence>
<evidence type="ECO:0000256" key="10">
    <source>
        <dbReference type="ARBA" id="ARBA00022695"/>
    </source>
</evidence>
<keyword evidence="15" id="KW-0472">Membrane</keyword>